<dbReference type="STRING" id="1058.SAMN05421783_11233"/>
<dbReference type="InterPro" id="IPR027417">
    <property type="entry name" value="P-loop_NTPase"/>
</dbReference>
<dbReference type="RefSeq" id="WP_093032886.1">
    <property type="nucleotide sequence ID" value="NZ_FNNZ01000012.1"/>
</dbReference>
<reference evidence="3" key="1">
    <citation type="submission" date="2016-10" db="EMBL/GenBank/DDBJ databases">
        <authorList>
            <person name="Varghese N."/>
            <person name="Submissions S."/>
        </authorList>
    </citation>
    <scope>NUCLEOTIDE SEQUENCE [LARGE SCALE GENOMIC DNA]</scope>
    <source>
        <strain evidence="3">DSM 217</strain>
    </source>
</reference>
<gene>
    <name evidence="2" type="ORF">SAMN05421783_11233</name>
</gene>
<evidence type="ECO:0000313" key="2">
    <source>
        <dbReference type="EMBL" id="SDW99896.1"/>
    </source>
</evidence>
<dbReference type="PANTHER" id="PTHR10605">
    <property type="entry name" value="HEPARAN SULFATE SULFOTRANSFERASE"/>
    <property type="match status" value="1"/>
</dbReference>
<dbReference type="Pfam" id="PF13469">
    <property type="entry name" value="Sulfotransfer_3"/>
    <property type="match status" value="1"/>
</dbReference>
<name>A0A1H2Y442_THIRO</name>
<keyword evidence="1 2" id="KW-0808">Transferase</keyword>
<dbReference type="SUPFAM" id="SSF52540">
    <property type="entry name" value="P-loop containing nucleoside triphosphate hydrolases"/>
    <property type="match status" value="1"/>
</dbReference>
<dbReference type="EMBL" id="FNNZ01000012">
    <property type="protein sequence ID" value="SDW99896.1"/>
    <property type="molecule type" value="Genomic_DNA"/>
</dbReference>
<accession>A0A1H2Y442</accession>
<dbReference type="AlphaFoldDB" id="A0A1H2Y442"/>
<dbReference type="PANTHER" id="PTHR10605:SF56">
    <property type="entry name" value="BIFUNCTIONAL HEPARAN SULFATE N-DEACETYLASE_N-SULFOTRANSFERASE"/>
    <property type="match status" value="1"/>
</dbReference>
<dbReference type="Proteomes" id="UP000198816">
    <property type="component" value="Unassembled WGS sequence"/>
</dbReference>
<dbReference type="GO" id="GO:0008146">
    <property type="term" value="F:sulfotransferase activity"/>
    <property type="evidence" value="ECO:0007669"/>
    <property type="project" value="InterPro"/>
</dbReference>
<organism evidence="2 3">
    <name type="scientific">Thiocapsa roseopersicina</name>
    <dbReference type="NCBI Taxonomy" id="1058"/>
    <lineage>
        <taxon>Bacteria</taxon>
        <taxon>Pseudomonadati</taxon>
        <taxon>Pseudomonadota</taxon>
        <taxon>Gammaproteobacteria</taxon>
        <taxon>Chromatiales</taxon>
        <taxon>Chromatiaceae</taxon>
        <taxon>Thiocapsa</taxon>
    </lineage>
</organism>
<keyword evidence="3" id="KW-1185">Reference proteome</keyword>
<dbReference type="OrthoDB" id="5767183at2"/>
<protein>
    <submittedName>
        <fullName evidence="2">Sulfotransferase family protein</fullName>
    </submittedName>
</protein>
<evidence type="ECO:0000256" key="1">
    <source>
        <dbReference type="ARBA" id="ARBA00022679"/>
    </source>
</evidence>
<sequence length="288" mass="32886">MDPNFLIIGALKAGTTSLAEWLRNHPEVYLPELKESRFFAYDASDRDHRQSSKSIYPIREWSEYRALFKNSADRVAIGEASPQYLYSQHACESIRERLPNVKLVVILRHPVRRAYSQYWMRVRAGKQSTPFESAVISGEGWVSCSMYHDYLKRYIDTFGRDRLCVLLFEDLISDPTRELNCLCGFLGIDPDRQNNELPRENAGRVGASALLVRLTENRALRLALRSFIPVSVRRGIRSRLPQGSPIPTLDPETLAKLEEFFQGDVARTSALVDKDLEKVWGIHAGAEL</sequence>
<dbReference type="Gene3D" id="3.40.50.300">
    <property type="entry name" value="P-loop containing nucleotide triphosphate hydrolases"/>
    <property type="match status" value="1"/>
</dbReference>
<evidence type="ECO:0000313" key="3">
    <source>
        <dbReference type="Proteomes" id="UP000198816"/>
    </source>
</evidence>
<proteinExistence type="predicted"/>
<dbReference type="InterPro" id="IPR037359">
    <property type="entry name" value="NST/OST"/>
</dbReference>